<reference evidence="2" key="2">
    <citation type="submission" date="2025-09" db="UniProtKB">
        <authorList>
            <consortium name="Ensembl"/>
        </authorList>
    </citation>
    <scope>IDENTIFICATION</scope>
</reference>
<accession>A0A8D0LAC2</accession>
<dbReference type="AlphaFoldDB" id="A0A8D0LAC2"/>
<dbReference type="InterPro" id="IPR013694">
    <property type="entry name" value="VIT"/>
</dbReference>
<reference evidence="2" key="1">
    <citation type="submission" date="2025-08" db="UniProtKB">
        <authorList>
            <consortium name="Ensembl"/>
        </authorList>
    </citation>
    <scope>IDENTIFICATION</scope>
</reference>
<dbReference type="PROSITE" id="PS51468">
    <property type="entry name" value="VIT"/>
    <property type="match status" value="1"/>
</dbReference>
<dbReference type="SMART" id="SM00609">
    <property type="entry name" value="VIT"/>
    <property type="match status" value="1"/>
</dbReference>
<sequence>MTLCGLLTLSKEPVPLRSIAVNVAVRGFVADVASELRYQNKELGPVEAVFVFPLDEGSAVYAFEALVGGKHIEAQIQEKKQVWGQGGMGG</sequence>
<evidence type="ECO:0000313" key="2">
    <source>
        <dbReference type="Ensembl" id="ENSSPUP00000019227.1"/>
    </source>
</evidence>
<evidence type="ECO:0000313" key="3">
    <source>
        <dbReference type="Proteomes" id="UP000694392"/>
    </source>
</evidence>
<dbReference type="Ensembl" id="ENSSPUT00000020480.1">
    <property type="protein sequence ID" value="ENSSPUP00000019227.1"/>
    <property type="gene ID" value="ENSSPUG00000014817.1"/>
</dbReference>
<keyword evidence="3" id="KW-1185">Reference proteome</keyword>
<evidence type="ECO:0000259" key="1">
    <source>
        <dbReference type="PROSITE" id="PS51468"/>
    </source>
</evidence>
<organism evidence="2 3">
    <name type="scientific">Sphenodon punctatus</name>
    <name type="common">Tuatara</name>
    <name type="synonym">Hatteria punctata</name>
    <dbReference type="NCBI Taxonomy" id="8508"/>
    <lineage>
        <taxon>Eukaryota</taxon>
        <taxon>Metazoa</taxon>
        <taxon>Chordata</taxon>
        <taxon>Craniata</taxon>
        <taxon>Vertebrata</taxon>
        <taxon>Euteleostomi</taxon>
        <taxon>Lepidosauria</taxon>
        <taxon>Sphenodontia</taxon>
        <taxon>Sphenodontidae</taxon>
        <taxon>Sphenodon</taxon>
    </lineage>
</organism>
<dbReference type="PANTHER" id="PTHR45737">
    <property type="entry name" value="VON WILLEBRAND FACTOR A DOMAIN-CONTAINING PROTEIN 5A"/>
    <property type="match status" value="1"/>
</dbReference>
<dbReference type="Proteomes" id="UP000694392">
    <property type="component" value="Unplaced"/>
</dbReference>
<dbReference type="GeneTree" id="ENSGT00940000162662"/>
<dbReference type="OMA" id="ADIGKCH"/>
<protein>
    <recommendedName>
        <fullName evidence="1">VIT domain-containing protein</fullName>
    </recommendedName>
</protein>
<proteinExistence type="predicted"/>
<feature type="domain" description="VIT" evidence="1">
    <location>
        <begin position="1"/>
        <end position="90"/>
    </location>
</feature>
<dbReference type="PANTHER" id="PTHR45737:SF6">
    <property type="entry name" value="VON WILLEBRAND FACTOR A DOMAIN-CONTAINING PROTEIN 5A"/>
    <property type="match status" value="1"/>
</dbReference>
<name>A0A8D0LAC2_SPHPU</name>
<dbReference type="Pfam" id="PF13757">
    <property type="entry name" value="VIT_2"/>
    <property type="match status" value="1"/>
</dbReference>